<evidence type="ECO:0000313" key="2">
    <source>
        <dbReference type="EMBL" id="OGI86443.1"/>
    </source>
</evidence>
<dbReference type="InterPro" id="IPR000477">
    <property type="entry name" value="RT_dom"/>
</dbReference>
<dbReference type="CDD" id="cd01651">
    <property type="entry name" value="RT_G2_intron"/>
    <property type="match status" value="1"/>
</dbReference>
<dbReference type="PANTHER" id="PTHR34047:SF8">
    <property type="entry name" value="PROTEIN YKFC"/>
    <property type="match status" value="1"/>
</dbReference>
<comment type="caution">
    <text evidence="2">The sequence shown here is derived from an EMBL/GenBank/DDBJ whole genome shotgun (WGS) entry which is preliminary data.</text>
</comment>
<accession>A0A1F6WX51</accession>
<dbReference type="PROSITE" id="PS50878">
    <property type="entry name" value="RT_POL"/>
    <property type="match status" value="1"/>
</dbReference>
<dbReference type="AlphaFoldDB" id="A0A1F6WX51"/>
<dbReference type="STRING" id="1801770.A3A01_01040"/>
<reference evidence="2 3" key="1">
    <citation type="journal article" date="2016" name="Nat. Commun.">
        <title>Thousands of microbial genomes shed light on interconnected biogeochemical processes in an aquifer system.</title>
        <authorList>
            <person name="Anantharaman K."/>
            <person name="Brown C.T."/>
            <person name="Hug L.A."/>
            <person name="Sharon I."/>
            <person name="Castelle C.J."/>
            <person name="Probst A.J."/>
            <person name="Thomas B.C."/>
            <person name="Singh A."/>
            <person name="Wilkins M.J."/>
            <person name="Karaoz U."/>
            <person name="Brodie E.L."/>
            <person name="Williams K.H."/>
            <person name="Hubbard S.S."/>
            <person name="Banfield J.F."/>
        </authorList>
    </citation>
    <scope>NUCLEOTIDE SEQUENCE [LARGE SCALE GENOMIC DNA]</scope>
</reference>
<gene>
    <name evidence="2" type="ORF">A3A01_01040</name>
</gene>
<proteinExistence type="predicted"/>
<dbReference type="Pfam" id="PF00078">
    <property type="entry name" value="RVT_1"/>
    <property type="match status" value="1"/>
</dbReference>
<feature type="domain" description="Reverse transcriptase" evidence="1">
    <location>
        <begin position="1"/>
        <end position="280"/>
    </location>
</feature>
<dbReference type="Proteomes" id="UP000179352">
    <property type="component" value="Unassembled WGS sequence"/>
</dbReference>
<dbReference type="InterPro" id="IPR051083">
    <property type="entry name" value="GrpII_Intron_Splice-Mob/Def"/>
</dbReference>
<evidence type="ECO:0000259" key="1">
    <source>
        <dbReference type="PROSITE" id="PS50878"/>
    </source>
</evidence>
<dbReference type="PANTHER" id="PTHR34047">
    <property type="entry name" value="NUCLEAR INTRON MATURASE 1, MITOCHONDRIAL-RELATED"/>
    <property type="match status" value="1"/>
</dbReference>
<dbReference type="EMBL" id="MFUU01000001">
    <property type="protein sequence ID" value="OGI86443.1"/>
    <property type="molecule type" value="Genomic_DNA"/>
</dbReference>
<name>A0A1F6WX51_9BACT</name>
<dbReference type="SUPFAM" id="SSF56672">
    <property type="entry name" value="DNA/RNA polymerases"/>
    <property type="match status" value="1"/>
</dbReference>
<sequence>MKQFIHTYDNIITIEKLLKAWQGFLRDKKDRVDVNLFQARLMDNIFDLFNDLKNKTYKHGDYVAFNISDPKPRQIHKAKVRDRLLHHLIYQELYEYFDRRFIADSYSCRVNKGTHRAINRFRQMALKVSKNNTRTCWILKCDIKKFFASIDHTILRYIVAEQIKDENINWLISQVIDSFQTPSPIYAMADMCKGLPLGNLTSQILVNIYMNEFDHFVKRGLKVKYYIRYADDFVILSEDGNYLEKILPEINNFLEKKLKLQLHPDKVFIKTLASGVDFLG</sequence>
<organism evidence="2 3">
    <name type="scientific">Candidatus Nomurabacteria bacterium RIFCSPLOWO2_01_FULL_39_17</name>
    <dbReference type="NCBI Taxonomy" id="1801770"/>
    <lineage>
        <taxon>Bacteria</taxon>
        <taxon>Candidatus Nomuraibacteriota</taxon>
    </lineage>
</organism>
<dbReference type="InterPro" id="IPR043502">
    <property type="entry name" value="DNA/RNA_pol_sf"/>
</dbReference>
<protein>
    <recommendedName>
        <fullName evidence="1">Reverse transcriptase domain-containing protein</fullName>
    </recommendedName>
</protein>
<evidence type="ECO:0000313" key="3">
    <source>
        <dbReference type="Proteomes" id="UP000179352"/>
    </source>
</evidence>